<evidence type="ECO:0000256" key="1">
    <source>
        <dbReference type="SAM" id="MobiDB-lite"/>
    </source>
</evidence>
<gene>
    <name evidence="2" type="ORF">WG66_740</name>
</gene>
<sequence>MEEVYQIINALCANWTVTAPLTAATTIVWSAERLQLAIYLDTAVDNEGLIELRDRILPMALHLLRTIIQTMMTTFTETENSEQDRDRDEPSTAYTVDLGEEGL</sequence>
<dbReference type="Proteomes" id="UP000054988">
    <property type="component" value="Unassembled WGS sequence"/>
</dbReference>
<evidence type="ECO:0000313" key="2">
    <source>
        <dbReference type="EMBL" id="KTB46684.1"/>
    </source>
</evidence>
<protein>
    <submittedName>
        <fullName evidence="2">Uncharacterized protein</fullName>
    </submittedName>
</protein>
<accession>A0A0W0GDP9</accession>
<feature type="region of interest" description="Disordered" evidence="1">
    <location>
        <begin position="76"/>
        <end position="103"/>
    </location>
</feature>
<name>A0A0W0GDP9_MONRR</name>
<organism evidence="2 3">
    <name type="scientific">Moniliophthora roreri</name>
    <name type="common">Frosty pod rot fungus</name>
    <name type="synonym">Monilia roreri</name>
    <dbReference type="NCBI Taxonomy" id="221103"/>
    <lineage>
        <taxon>Eukaryota</taxon>
        <taxon>Fungi</taxon>
        <taxon>Dikarya</taxon>
        <taxon>Basidiomycota</taxon>
        <taxon>Agaricomycotina</taxon>
        <taxon>Agaricomycetes</taxon>
        <taxon>Agaricomycetidae</taxon>
        <taxon>Agaricales</taxon>
        <taxon>Marasmiineae</taxon>
        <taxon>Marasmiaceae</taxon>
        <taxon>Moniliophthora</taxon>
    </lineage>
</organism>
<dbReference type="EMBL" id="LATX01000281">
    <property type="protein sequence ID" value="KTB46684.1"/>
    <property type="molecule type" value="Genomic_DNA"/>
</dbReference>
<comment type="caution">
    <text evidence="2">The sequence shown here is derived from an EMBL/GenBank/DDBJ whole genome shotgun (WGS) entry which is preliminary data.</text>
</comment>
<reference evidence="2 3" key="1">
    <citation type="submission" date="2015-12" db="EMBL/GenBank/DDBJ databases">
        <title>Draft genome sequence of Moniliophthora roreri, the causal agent of frosty pod rot of cacao.</title>
        <authorList>
            <person name="Aime M.C."/>
            <person name="Diaz-Valderrama J.R."/>
            <person name="Kijpornyongpan T."/>
            <person name="Phillips-Mora W."/>
        </authorList>
    </citation>
    <scope>NUCLEOTIDE SEQUENCE [LARGE SCALE GENOMIC DNA]</scope>
    <source>
        <strain evidence="2 3">MCA 2952</strain>
    </source>
</reference>
<proteinExistence type="predicted"/>
<evidence type="ECO:0000313" key="3">
    <source>
        <dbReference type="Proteomes" id="UP000054988"/>
    </source>
</evidence>
<dbReference type="AlphaFoldDB" id="A0A0W0GDP9"/>